<protein>
    <recommendedName>
        <fullName evidence="4">Outer membrane lipoprotein-sorting protein</fullName>
    </recommendedName>
</protein>
<dbReference type="EMBL" id="PVNE01000017">
    <property type="protein sequence ID" value="PRX40030.1"/>
    <property type="molecule type" value="Genomic_DNA"/>
</dbReference>
<feature type="chain" id="PRO_5038508506" description="Outer membrane lipoprotein-sorting protein" evidence="1">
    <location>
        <begin position="22"/>
        <end position="217"/>
    </location>
</feature>
<dbReference type="Proteomes" id="UP000237797">
    <property type="component" value="Unassembled WGS sequence"/>
</dbReference>
<organism evidence="2 3">
    <name type="scientific">Planifilum fimeticola</name>
    <dbReference type="NCBI Taxonomy" id="201975"/>
    <lineage>
        <taxon>Bacteria</taxon>
        <taxon>Bacillati</taxon>
        <taxon>Bacillota</taxon>
        <taxon>Bacilli</taxon>
        <taxon>Bacillales</taxon>
        <taxon>Thermoactinomycetaceae</taxon>
        <taxon>Planifilum</taxon>
    </lineage>
</organism>
<feature type="signal peptide" evidence="1">
    <location>
        <begin position="1"/>
        <end position="21"/>
    </location>
</feature>
<evidence type="ECO:0000313" key="2">
    <source>
        <dbReference type="EMBL" id="PRX40030.1"/>
    </source>
</evidence>
<name>A0A2T0LDD3_9BACL</name>
<dbReference type="OrthoDB" id="2988181at2"/>
<sequence>MRKLWWLFALIFLLLGCSVHTEPSPTGTISDQTSLRENLNQIVKRQLDREPLSFSIILEDHSDYRFVGEQKGADWTLKSEGTDEPIKLTKKGDQIELVQSDNREKLSQRQLGLISPRDHLILLQEAAGRIKPIPATEEGIEGMEIILDKGKIGQIVEQQMGSQETAREVALNASRKIQVRYHLWYRTRDRELTRMEIHLDSTNPSSEKRVRYIFRNP</sequence>
<dbReference type="PROSITE" id="PS51257">
    <property type="entry name" value="PROKAR_LIPOPROTEIN"/>
    <property type="match status" value="1"/>
</dbReference>
<evidence type="ECO:0000313" key="3">
    <source>
        <dbReference type="Proteomes" id="UP000237797"/>
    </source>
</evidence>
<proteinExistence type="predicted"/>
<gene>
    <name evidence="2" type="ORF">CLV97_11713</name>
</gene>
<keyword evidence="1" id="KW-0732">Signal</keyword>
<evidence type="ECO:0008006" key="4">
    <source>
        <dbReference type="Google" id="ProtNLM"/>
    </source>
</evidence>
<keyword evidence="3" id="KW-1185">Reference proteome</keyword>
<accession>A0A2T0LDD3</accession>
<evidence type="ECO:0000256" key="1">
    <source>
        <dbReference type="SAM" id="SignalP"/>
    </source>
</evidence>
<dbReference type="RefSeq" id="WP_106345568.1">
    <property type="nucleotide sequence ID" value="NZ_PVNE01000017.1"/>
</dbReference>
<dbReference type="AlphaFoldDB" id="A0A2T0LDD3"/>
<comment type="caution">
    <text evidence="2">The sequence shown here is derived from an EMBL/GenBank/DDBJ whole genome shotgun (WGS) entry which is preliminary data.</text>
</comment>
<reference evidence="2 3" key="1">
    <citation type="submission" date="2018-03" db="EMBL/GenBank/DDBJ databases">
        <title>Genomic Encyclopedia of Archaeal and Bacterial Type Strains, Phase II (KMG-II): from individual species to whole genera.</title>
        <authorList>
            <person name="Goeker M."/>
        </authorList>
    </citation>
    <scope>NUCLEOTIDE SEQUENCE [LARGE SCALE GENOMIC DNA]</scope>
    <source>
        <strain evidence="2 3">DSM 44946</strain>
    </source>
</reference>